<accession>A0AAD9GH65</accession>
<gene>
    <name evidence="1" type="ORF">X943_001044</name>
</gene>
<reference evidence="1" key="2">
    <citation type="submission" date="2021-05" db="EMBL/GenBank/DDBJ databases">
        <authorList>
            <person name="Pain A."/>
        </authorList>
    </citation>
    <scope>NUCLEOTIDE SEQUENCE</scope>
    <source>
        <strain evidence="1">1802A</strain>
    </source>
</reference>
<dbReference type="Proteomes" id="UP001195914">
    <property type="component" value="Unassembled WGS sequence"/>
</dbReference>
<reference evidence="1" key="1">
    <citation type="journal article" date="2014" name="Nucleic Acids Res.">
        <title>The evolutionary dynamics of variant antigen genes in Babesia reveal a history of genomic innovation underlying host-parasite interaction.</title>
        <authorList>
            <person name="Jackson A.P."/>
            <person name="Otto T.D."/>
            <person name="Darby A."/>
            <person name="Ramaprasad A."/>
            <person name="Xia D."/>
            <person name="Echaide I.E."/>
            <person name="Farber M."/>
            <person name="Gahlot S."/>
            <person name="Gamble J."/>
            <person name="Gupta D."/>
            <person name="Gupta Y."/>
            <person name="Jackson L."/>
            <person name="Malandrin L."/>
            <person name="Malas T.B."/>
            <person name="Moussa E."/>
            <person name="Nair M."/>
            <person name="Reid A.J."/>
            <person name="Sanders M."/>
            <person name="Sharma J."/>
            <person name="Tracey A."/>
            <person name="Quail M.A."/>
            <person name="Weir W."/>
            <person name="Wastling J.M."/>
            <person name="Hall N."/>
            <person name="Willadsen P."/>
            <person name="Lingelbach K."/>
            <person name="Shiels B."/>
            <person name="Tait A."/>
            <person name="Berriman M."/>
            <person name="Allred D.R."/>
            <person name="Pain A."/>
        </authorList>
    </citation>
    <scope>NUCLEOTIDE SEQUENCE</scope>
    <source>
        <strain evidence="1">1802A</strain>
    </source>
</reference>
<dbReference type="EMBL" id="JAHBMH010000024">
    <property type="protein sequence ID" value="KAK1938411.1"/>
    <property type="molecule type" value="Genomic_DNA"/>
</dbReference>
<comment type="caution">
    <text evidence="1">The sequence shown here is derived from an EMBL/GenBank/DDBJ whole genome shotgun (WGS) entry which is preliminary data.</text>
</comment>
<name>A0AAD9GH65_BABDI</name>
<proteinExistence type="predicted"/>
<evidence type="ECO:0000313" key="2">
    <source>
        <dbReference type="Proteomes" id="UP001195914"/>
    </source>
</evidence>
<keyword evidence="2" id="KW-1185">Reference proteome</keyword>
<organism evidence="1 2">
    <name type="scientific">Babesia divergens</name>
    <dbReference type="NCBI Taxonomy" id="32595"/>
    <lineage>
        <taxon>Eukaryota</taxon>
        <taxon>Sar</taxon>
        <taxon>Alveolata</taxon>
        <taxon>Apicomplexa</taxon>
        <taxon>Aconoidasida</taxon>
        <taxon>Piroplasmida</taxon>
        <taxon>Babesiidae</taxon>
        <taxon>Babesia</taxon>
    </lineage>
</organism>
<protein>
    <submittedName>
        <fullName evidence="1">Secreted antigen 1</fullName>
    </submittedName>
</protein>
<dbReference type="AlphaFoldDB" id="A0AAD9GH65"/>
<sequence>MVSFKTLNVLVFYALAIAFCGQLASCGFFDRFRPRKRSSNATVSQPPSPVIQSGLVFESATWDDSQLASTVLFLEEFCRDVNAKKFKEQVSDAKAEELFGNCIYVFSYLLPLASHLPTNSALGNPYENALKPEKFEDYVDWLKKNIPKIWKSYISMFKESAELTEEQIQTDSSVGPLKYGFVFVGGGWRSFALNEFGPATMGVMAELKRLHNCLDKIL</sequence>
<evidence type="ECO:0000313" key="1">
    <source>
        <dbReference type="EMBL" id="KAK1938411.1"/>
    </source>
</evidence>